<keyword evidence="5" id="KW-1185">Reference proteome</keyword>
<name>A0A1Q9BUR2_SYMMI</name>
<evidence type="ECO:0000256" key="3">
    <source>
        <dbReference type="PROSITE-ProRule" id="PRU00221"/>
    </source>
</evidence>
<dbReference type="SUPFAM" id="SSF50978">
    <property type="entry name" value="WD40 repeat-like"/>
    <property type="match status" value="1"/>
</dbReference>
<evidence type="ECO:0000313" key="5">
    <source>
        <dbReference type="Proteomes" id="UP000186817"/>
    </source>
</evidence>
<dbReference type="PROSITE" id="PS50082">
    <property type="entry name" value="WD_REPEATS_2"/>
    <property type="match status" value="2"/>
</dbReference>
<dbReference type="OMA" id="IHRITCA"/>
<dbReference type="Gene3D" id="2.130.10.10">
    <property type="entry name" value="YVTN repeat-like/Quinoprotein amine dehydrogenase"/>
    <property type="match status" value="1"/>
</dbReference>
<evidence type="ECO:0000313" key="4">
    <source>
        <dbReference type="EMBL" id="OLP74402.1"/>
    </source>
</evidence>
<sequence>VWDLEDGRCLATLTGHRSYVRAVACLTASTVVSGSSDRTARLWDAAAGHCLAIFEGHSDSVTCLAAFEDQLATGSDDTTIK</sequence>
<keyword evidence="1 3" id="KW-0853">WD repeat</keyword>
<dbReference type="PANTHER" id="PTHR19848:SF8">
    <property type="entry name" value="F-BOX AND WD REPEAT DOMAIN CONTAINING 7"/>
    <property type="match status" value="1"/>
</dbReference>
<dbReference type="PROSITE" id="PS50294">
    <property type="entry name" value="WD_REPEATS_REGION"/>
    <property type="match status" value="2"/>
</dbReference>
<dbReference type="InterPro" id="IPR015943">
    <property type="entry name" value="WD40/YVTN_repeat-like_dom_sf"/>
</dbReference>
<feature type="repeat" description="WD" evidence="3">
    <location>
        <begin position="13"/>
        <end position="53"/>
    </location>
</feature>
<dbReference type="InterPro" id="IPR001680">
    <property type="entry name" value="WD40_rpt"/>
</dbReference>
<dbReference type="EMBL" id="LSRX01003782">
    <property type="protein sequence ID" value="OLP74402.1"/>
    <property type="molecule type" value="Genomic_DNA"/>
</dbReference>
<dbReference type="Proteomes" id="UP000186817">
    <property type="component" value="Unassembled WGS sequence"/>
</dbReference>
<dbReference type="SMART" id="SM00320">
    <property type="entry name" value="WD40"/>
    <property type="match status" value="2"/>
</dbReference>
<dbReference type="PANTHER" id="PTHR19848">
    <property type="entry name" value="WD40 REPEAT PROTEIN"/>
    <property type="match status" value="1"/>
</dbReference>
<accession>A0A1Q9BUR2</accession>
<evidence type="ECO:0000256" key="1">
    <source>
        <dbReference type="ARBA" id="ARBA00022574"/>
    </source>
</evidence>
<evidence type="ECO:0000256" key="2">
    <source>
        <dbReference type="ARBA" id="ARBA00022737"/>
    </source>
</evidence>
<dbReference type="Pfam" id="PF00400">
    <property type="entry name" value="WD40"/>
    <property type="match status" value="2"/>
</dbReference>
<dbReference type="OrthoDB" id="10267436at2759"/>
<organism evidence="4 5">
    <name type="scientific">Symbiodinium microadriaticum</name>
    <name type="common">Dinoflagellate</name>
    <name type="synonym">Zooxanthella microadriatica</name>
    <dbReference type="NCBI Taxonomy" id="2951"/>
    <lineage>
        <taxon>Eukaryota</taxon>
        <taxon>Sar</taxon>
        <taxon>Alveolata</taxon>
        <taxon>Dinophyceae</taxon>
        <taxon>Suessiales</taxon>
        <taxon>Symbiodiniaceae</taxon>
        <taxon>Symbiodinium</taxon>
    </lineage>
</organism>
<feature type="non-terminal residue" evidence="4">
    <location>
        <position position="1"/>
    </location>
</feature>
<comment type="caution">
    <text evidence="4">The sequence shown here is derived from an EMBL/GenBank/DDBJ whole genome shotgun (WGS) entry which is preliminary data.</text>
</comment>
<dbReference type="InterPro" id="IPR036322">
    <property type="entry name" value="WD40_repeat_dom_sf"/>
</dbReference>
<dbReference type="AlphaFoldDB" id="A0A1Q9BUR2"/>
<gene>
    <name evidence="4" type="primary">Fbxw7</name>
    <name evidence="4" type="ORF">AK812_SmicGene46064</name>
</gene>
<reference evidence="4 5" key="1">
    <citation type="submission" date="2016-02" db="EMBL/GenBank/DDBJ databases">
        <title>Genome analysis of coral dinoflagellate symbionts highlights evolutionary adaptations to a symbiotic lifestyle.</title>
        <authorList>
            <person name="Aranda M."/>
            <person name="Li Y."/>
            <person name="Liew Y.J."/>
            <person name="Baumgarten S."/>
            <person name="Simakov O."/>
            <person name="Wilson M."/>
            <person name="Piel J."/>
            <person name="Ashoor H."/>
            <person name="Bougouffa S."/>
            <person name="Bajic V.B."/>
            <person name="Ryu T."/>
            <person name="Ravasi T."/>
            <person name="Bayer T."/>
            <person name="Micklem G."/>
            <person name="Kim H."/>
            <person name="Bhak J."/>
            <person name="Lajeunesse T.C."/>
            <person name="Voolstra C.R."/>
        </authorList>
    </citation>
    <scope>NUCLEOTIDE SEQUENCE [LARGE SCALE GENOMIC DNA]</scope>
    <source>
        <strain evidence="4 5">CCMP2467</strain>
    </source>
</reference>
<feature type="non-terminal residue" evidence="4">
    <location>
        <position position="81"/>
    </location>
</feature>
<proteinExistence type="predicted"/>
<keyword evidence="2" id="KW-0677">Repeat</keyword>
<protein>
    <submittedName>
        <fullName evidence="4">F-box/WD repeat-containing protein 7</fullName>
    </submittedName>
</protein>
<feature type="repeat" description="WD" evidence="3">
    <location>
        <begin position="54"/>
        <end position="81"/>
    </location>
</feature>